<name>A0ABV1BTL8_9FIRM</name>
<dbReference type="EMBL" id="JBBMER010000002">
    <property type="protein sequence ID" value="MEQ2379093.1"/>
    <property type="molecule type" value="Genomic_DNA"/>
</dbReference>
<proteinExistence type="predicted"/>
<keyword evidence="2" id="KW-0812">Transmembrane</keyword>
<dbReference type="Proteomes" id="UP001442364">
    <property type="component" value="Unassembled WGS sequence"/>
</dbReference>
<dbReference type="RefSeq" id="WP_022502538.1">
    <property type="nucleotide sequence ID" value="NZ_DAWCMB010000284.1"/>
</dbReference>
<evidence type="ECO:0000256" key="1">
    <source>
        <dbReference type="SAM" id="MobiDB-lite"/>
    </source>
</evidence>
<keyword evidence="2" id="KW-0472">Membrane</keyword>
<keyword evidence="2" id="KW-1133">Transmembrane helix</keyword>
<accession>A0ABV1BTL8</accession>
<sequence>MSGIINIILGAVVLFVVVVLFLWVSSKHKESGLGDTCSGNCSSCSAHCSTGSKDKK</sequence>
<reference evidence="3 4" key="1">
    <citation type="submission" date="2024-03" db="EMBL/GenBank/DDBJ databases">
        <title>Human intestinal bacterial collection.</title>
        <authorList>
            <person name="Pauvert C."/>
            <person name="Hitch T.C.A."/>
            <person name="Clavel T."/>
        </authorList>
    </citation>
    <scope>NUCLEOTIDE SEQUENCE [LARGE SCALE GENOMIC DNA]</scope>
    <source>
        <strain evidence="3 4">CLA-AA-H255</strain>
    </source>
</reference>
<feature type="region of interest" description="Disordered" evidence="1">
    <location>
        <begin position="30"/>
        <end position="56"/>
    </location>
</feature>
<organism evidence="3 4">
    <name type="scientific">[Lactobacillus] rogosae</name>
    <dbReference type="NCBI Taxonomy" id="706562"/>
    <lineage>
        <taxon>Bacteria</taxon>
        <taxon>Bacillati</taxon>
        <taxon>Bacillota</taxon>
        <taxon>Clostridia</taxon>
        <taxon>Lachnospirales</taxon>
        <taxon>Lachnospiraceae</taxon>
        <taxon>Lachnospira</taxon>
    </lineage>
</organism>
<comment type="caution">
    <text evidence="3">The sequence shown here is derived from an EMBL/GenBank/DDBJ whole genome shotgun (WGS) entry which is preliminary data.</text>
</comment>
<evidence type="ECO:0000256" key="2">
    <source>
        <dbReference type="SAM" id="Phobius"/>
    </source>
</evidence>
<evidence type="ECO:0000313" key="4">
    <source>
        <dbReference type="Proteomes" id="UP001442364"/>
    </source>
</evidence>
<feature type="compositionally biased region" description="Polar residues" evidence="1">
    <location>
        <begin position="37"/>
        <end position="56"/>
    </location>
</feature>
<protein>
    <submittedName>
        <fullName evidence="3">FeoB-associated Cys-rich membrane protein</fullName>
    </submittedName>
</protein>
<dbReference type="Pfam" id="PF12669">
    <property type="entry name" value="FeoB_associated"/>
    <property type="match status" value="1"/>
</dbReference>
<feature type="transmembrane region" description="Helical" evidence="2">
    <location>
        <begin position="6"/>
        <end position="24"/>
    </location>
</feature>
<gene>
    <name evidence="3" type="ORF">WMO14_04225</name>
</gene>
<evidence type="ECO:0000313" key="3">
    <source>
        <dbReference type="EMBL" id="MEQ2379093.1"/>
    </source>
</evidence>
<keyword evidence="4" id="KW-1185">Reference proteome</keyword>